<protein>
    <submittedName>
        <fullName evidence="2">Folate family ECF transporter S component</fullName>
    </submittedName>
</protein>
<feature type="transmembrane region" description="Helical" evidence="1">
    <location>
        <begin position="113"/>
        <end position="136"/>
    </location>
</feature>
<keyword evidence="1" id="KW-0472">Membrane</keyword>
<proteinExistence type="predicted"/>
<feature type="transmembrane region" description="Helical" evidence="1">
    <location>
        <begin position="12"/>
        <end position="33"/>
    </location>
</feature>
<reference evidence="2" key="2">
    <citation type="submission" date="2021-04" db="EMBL/GenBank/DDBJ databases">
        <authorList>
            <person name="Gilroy R."/>
        </authorList>
    </citation>
    <scope>NUCLEOTIDE SEQUENCE</scope>
    <source>
        <strain evidence="2">14324</strain>
    </source>
</reference>
<dbReference type="EMBL" id="DXBU01000091">
    <property type="protein sequence ID" value="HIZ22479.1"/>
    <property type="molecule type" value="Genomic_DNA"/>
</dbReference>
<evidence type="ECO:0000313" key="2">
    <source>
        <dbReference type="EMBL" id="HIZ22479.1"/>
    </source>
</evidence>
<evidence type="ECO:0000313" key="3">
    <source>
        <dbReference type="Proteomes" id="UP000824041"/>
    </source>
</evidence>
<reference evidence="2" key="1">
    <citation type="journal article" date="2021" name="PeerJ">
        <title>Extensive microbial diversity within the chicken gut microbiome revealed by metagenomics and culture.</title>
        <authorList>
            <person name="Gilroy R."/>
            <person name="Ravi A."/>
            <person name="Getino M."/>
            <person name="Pursley I."/>
            <person name="Horton D.L."/>
            <person name="Alikhan N.F."/>
            <person name="Baker D."/>
            <person name="Gharbi K."/>
            <person name="Hall N."/>
            <person name="Watson M."/>
            <person name="Adriaenssens E.M."/>
            <person name="Foster-Nyarko E."/>
            <person name="Jarju S."/>
            <person name="Secka A."/>
            <person name="Antonio M."/>
            <person name="Oren A."/>
            <person name="Chaudhuri R.R."/>
            <person name="La Ragione R."/>
            <person name="Hildebrand F."/>
            <person name="Pallen M.J."/>
        </authorList>
    </citation>
    <scope>NUCLEOTIDE SEQUENCE</scope>
    <source>
        <strain evidence="2">14324</strain>
    </source>
</reference>
<dbReference type="Gene3D" id="1.10.1760.20">
    <property type="match status" value="1"/>
</dbReference>
<feature type="transmembrane region" description="Helical" evidence="1">
    <location>
        <begin position="79"/>
        <end position="101"/>
    </location>
</feature>
<gene>
    <name evidence="2" type="ORF">IAA21_06750</name>
</gene>
<keyword evidence="1" id="KW-0812">Transmembrane</keyword>
<dbReference type="Pfam" id="PF12822">
    <property type="entry name" value="ECF_trnsprt"/>
    <property type="match status" value="1"/>
</dbReference>
<feature type="transmembrane region" description="Helical" evidence="1">
    <location>
        <begin position="156"/>
        <end position="184"/>
    </location>
</feature>
<organism evidence="2 3">
    <name type="scientific">Candidatus Blautia faecigallinarum</name>
    <dbReference type="NCBI Taxonomy" id="2838488"/>
    <lineage>
        <taxon>Bacteria</taxon>
        <taxon>Bacillati</taxon>
        <taxon>Bacillota</taxon>
        <taxon>Clostridia</taxon>
        <taxon>Lachnospirales</taxon>
        <taxon>Lachnospiraceae</taxon>
        <taxon>Blautia</taxon>
    </lineage>
</organism>
<evidence type="ECO:0000256" key="1">
    <source>
        <dbReference type="SAM" id="Phobius"/>
    </source>
</evidence>
<comment type="caution">
    <text evidence="2">The sequence shown here is derived from an EMBL/GenBank/DDBJ whole genome shotgun (WGS) entry which is preliminary data.</text>
</comment>
<name>A0A9D2DT52_9FIRM</name>
<dbReference type="InterPro" id="IPR024529">
    <property type="entry name" value="ECF_trnsprt_substrate-spec"/>
</dbReference>
<dbReference type="InterPro" id="IPR030949">
    <property type="entry name" value="ECF_S_folate_fam"/>
</dbReference>
<dbReference type="AlphaFoldDB" id="A0A9D2DT52"/>
<dbReference type="NCBIfam" id="TIGR04518">
    <property type="entry name" value="ECF_S_folT_fam"/>
    <property type="match status" value="1"/>
</dbReference>
<feature type="transmembrane region" description="Helical" evidence="1">
    <location>
        <begin position="45"/>
        <end position="67"/>
    </location>
</feature>
<keyword evidence="1" id="KW-1133">Transmembrane helix</keyword>
<dbReference type="Proteomes" id="UP000824041">
    <property type="component" value="Unassembled WGS sequence"/>
</dbReference>
<sequence length="189" mass="20074">MPKNSSKTYWNVKTLVFMALLVAVHLVLTRVFVIELGAYRISVGSVATILAGIWLGPAAGGVCGLAADLIGCFMKGYAVNPFITIAAILWGVLPGLAKPLFTKRKKVGKAVGIVVSIVVTAIFSSLIFTTAGLVIFQGYNFYAIIPGRLLQFAALVPIYCIATCFLYFSPLTSLVVGTVSPAVLKKKTV</sequence>
<accession>A0A9D2DT52</accession>
<dbReference type="GO" id="GO:0022857">
    <property type="term" value="F:transmembrane transporter activity"/>
    <property type="evidence" value="ECO:0007669"/>
    <property type="project" value="InterPro"/>
</dbReference>